<feature type="region of interest" description="Disordered" evidence="1">
    <location>
        <begin position="99"/>
        <end position="194"/>
    </location>
</feature>
<protein>
    <submittedName>
        <fullName evidence="2">Uncharacterized protein</fullName>
    </submittedName>
</protein>
<evidence type="ECO:0000313" key="3">
    <source>
        <dbReference type="Proteomes" id="UP000181909"/>
    </source>
</evidence>
<organism evidence="2 3">
    <name type="scientific">Streptomyces atratus</name>
    <dbReference type="NCBI Taxonomy" id="1893"/>
    <lineage>
        <taxon>Bacteria</taxon>
        <taxon>Bacillati</taxon>
        <taxon>Actinomycetota</taxon>
        <taxon>Actinomycetes</taxon>
        <taxon>Kitasatosporales</taxon>
        <taxon>Streptomycetaceae</taxon>
        <taxon>Streptomyces</taxon>
    </lineage>
</organism>
<reference evidence="2 3" key="1">
    <citation type="submission" date="2016-11" db="EMBL/GenBank/DDBJ databases">
        <authorList>
            <person name="Jaros S."/>
            <person name="Januszkiewicz K."/>
            <person name="Wedrychowicz H."/>
        </authorList>
    </citation>
    <scope>NUCLEOTIDE SEQUENCE [LARGE SCALE GENOMIC DNA]</scope>
    <source>
        <strain evidence="2 3">OK807</strain>
    </source>
</reference>
<feature type="region of interest" description="Disordered" evidence="1">
    <location>
        <begin position="26"/>
        <end position="83"/>
    </location>
</feature>
<evidence type="ECO:0000256" key="1">
    <source>
        <dbReference type="SAM" id="MobiDB-lite"/>
    </source>
</evidence>
<name>A0A1K2F9Q9_STRAR</name>
<gene>
    <name evidence="2" type="ORF">SAMN02787144_103924</name>
</gene>
<dbReference type="EMBL" id="FPJO01000039">
    <property type="protein sequence ID" value="SFY43789.1"/>
    <property type="molecule type" value="Genomic_DNA"/>
</dbReference>
<proteinExistence type="predicted"/>
<dbReference type="Proteomes" id="UP000181909">
    <property type="component" value="Unassembled WGS sequence"/>
</dbReference>
<accession>A0A1K2F9Q9</accession>
<evidence type="ECO:0000313" key="2">
    <source>
        <dbReference type="EMBL" id="SFY43789.1"/>
    </source>
</evidence>
<dbReference type="AlphaFoldDB" id="A0A1K2F9Q9"/>
<feature type="compositionally biased region" description="Low complexity" evidence="1">
    <location>
        <begin position="143"/>
        <end position="168"/>
    </location>
</feature>
<sequence>MPTCRSADDSEAGWDERREGLRRVLRKASEATGQSPRTLPCAGRGLGRCLPLGRTDGSHVQDGHPCASEPELAGQHQSDRAASGHHYVIVHGAHYDRGPERPFGRPDQTQQVPRCQGTGPARRDGKRAVRVLARLPHPPPAGVPAGPRSARSDGRAVSAASSASARSVTRARTRPAAKSSVGIPPQMRAVMGGGLRAGGGDQLLGQQLVESAHRLLSPGASRLVSSAIASGDGLK</sequence>